<keyword evidence="4" id="KW-1185">Reference proteome</keyword>
<feature type="domain" description="LysM" evidence="2">
    <location>
        <begin position="144"/>
        <end position="182"/>
    </location>
</feature>
<protein>
    <submittedName>
        <fullName evidence="3">LysM domain-containing protein</fullName>
    </submittedName>
</protein>
<evidence type="ECO:0000259" key="2">
    <source>
        <dbReference type="Pfam" id="PF01476"/>
    </source>
</evidence>
<proteinExistence type="predicted"/>
<dbReference type="InParanoid" id="D2VLY2"/>
<evidence type="ECO:0000313" key="3">
    <source>
        <dbReference type="EMBL" id="EFC42224.1"/>
    </source>
</evidence>
<reference evidence="3 4" key="1">
    <citation type="journal article" date="2010" name="Cell">
        <title>The genome of Naegleria gruberi illuminates early eukaryotic versatility.</title>
        <authorList>
            <person name="Fritz-Laylin L.K."/>
            <person name="Prochnik S.E."/>
            <person name="Ginger M.L."/>
            <person name="Dacks J.B."/>
            <person name="Carpenter M.L."/>
            <person name="Field M.C."/>
            <person name="Kuo A."/>
            <person name="Paredez A."/>
            <person name="Chapman J."/>
            <person name="Pham J."/>
            <person name="Shu S."/>
            <person name="Neupane R."/>
            <person name="Cipriano M."/>
            <person name="Mancuso J."/>
            <person name="Tu H."/>
            <person name="Salamov A."/>
            <person name="Lindquist E."/>
            <person name="Shapiro H."/>
            <person name="Lucas S."/>
            <person name="Grigoriev I.V."/>
            <person name="Cande W.Z."/>
            <person name="Fulton C."/>
            <person name="Rokhsar D.S."/>
            <person name="Dawson S.C."/>
        </authorList>
    </citation>
    <scope>NUCLEOTIDE SEQUENCE [LARGE SCALE GENOMIC DNA]</scope>
    <source>
        <strain evidence="3 4">NEG-M</strain>
    </source>
</reference>
<gene>
    <name evidence="3" type="ORF">NAEGRDRAFT_80484</name>
</gene>
<dbReference type="Proteomes" id="UP000006671">
    <property type="component" value="Unassembled WGS sequence"/>
</dbReference>
<sequence length="303" mass="35285">MVKVQTTNVDQHGSKPASAPPLAEHNNYQTDSMYPTIPEYLISSSSSIQPQYIQQPIINLTNGPRQQSNITPIYIMPQHTNVMYPVSAHGNVMYVTPQQQQMYYYQNQTTAQQQIPQQPQQQNAQTTVEEEKPYFVHQLNRHTDTLMKLALRYHCHEEDIKMLNTLLCDDLDLYEGTTLLIPKCDPSLIKKNYDLEETRIQTERQRQLMVTTFSKNHNITIDEAKVYLEMNDWNSRKAQEELLQDQAWEKQTTGTVKKPSDFNQPKTKTYSAPQTRQGNISHRSVGKDAKFPQYGYEMMTYER</sequence>
<accession>D2VLY2</accession>
<dbReference type="OrthoDB" id="2107166at2759"/>
<dbReference type="InterPro" id="IPR018392">
    <property type="entry name" value="LysM"/>
</dbReference>
<evidence type="ECO:0000256" key="1">
    <source>
        <dbReference type="SAM" id="MobiDB-lite"/>
    </source>
</evidence>
<feature type="region of interest" description="Disordered" evidence="1">
    <location>
        <begin position="253"/>
        <end position="287"/>
    </location>
</feature>
<dbReference type="InterPro" id="IPR036779">
    <property type="entry name" value="LysM_dom_sf"/>
</dbReference>
<feature type="region of interest" description="Disordered" evidence="1">
    <location>
        <begin position="1"/>
        <end position="27"/>
    </location>
</feature>
<evidence type="ECO:0000313" key="4">
    <source>
        <dbReference type="Proteomes" id="UP000006671"/>
    </source>
</evidence>
<dbReference type="Pfam" id="PF01476">
    <property type="entry name" value="LysM"/>
    <property type="match status" value="1"/>
</dbReference>
<feature type="compositionally biased region" description="Polar residues" evidence="1">
    <location>
        <begin position="253"/>
        <end position="282"/>
    </location>
</feature>
<name>D2VLY2_NAEGR</name>
<dbReference type="RefSeq" id="XP_002674968.1">
    <property type="nucleotide sequence ID" value="XM_002674922.1"/>
</dbReference>
<dbReference type="AlphaFoldDB" id="D2VLY2"/>
<organism evidence="4">
    <name type="scientific">Naegleria gruberi</name>
    <name type="common">Amoeba</name>
    <dbReference type="NCBI Taxonomy" id="5762"/>
    <lineage>
        <taxon>Eukaryota</taxon>
        <taxon>Discoba</taxon>
        <taxon>Heterolobosea</taxon>
        <taxon>Tetramitia</taxon>
        <taxon>Eutetramitia</taxon>
        <taxon>Vahlkampfiidae</taxon>
        <taxon>Naegleria</taxon>
    </lineage>
</organism>
<dbReference type="EMBL" id="GG738881">
    <property type="protein sequence ID" value="EFC42224.1"/>
    <property type="molecule type" value="Genomic_DNA"/>
</dbReference>
<dbReference type="Gene3D" id="3.10.350.10">
    <property type="entry name" value="LysM domain"/>
    <property type="match status" value="1"/>
</dbReference>
<feature type="compositionally biased region" description="Polar residues" evidence="1">
    <location>
        <begin position="1"/>
        <end position="11"/>
    </location>
</feature>
<dbReference type="VEuPathDB" id="AmoebaDB:NAEGRDRAFT_80484"/>
<dbReference type="KEGG" id="ngr:NAEGRDRAFT_80484"/>
<dbReference type="GeneID" id="8851708"/>